<keyword evidence="2" id="KW-0732">Signal</keyword>
<sequence length="182" mass="19685">MKSGSIHFLILVLPVILANQNLTVNDTEHFKKSDLVNNSTKVDQYKEKPQEESLMIDETFHDEQQDDDLAEFESPDFESEEGIKTGDDYYNDYMTHKGPATTHKGDKGTTKKGGGATTHKGNGATTHKGGAVTTHKGGPVTTHKGGGGTTPHRGHNGSNKQSAYNLGTIFVVLAITFGQIID</sequence>
<dbReference type="EMBL" id="SDOV01000009">
    <property type="protein sequence ID" value="KAH7636694.1"/>
    <property type="molecule type" value="Genomic_DNA"/>
</dbReference>
<reference evidence="3" key="2">
    <citation type="journal article" date="2021" name="World Allergy Organ. J.">
        <title>Chromosome-level assembly of Dermatophagoides farinae genome and transcriptome reveals two novel allergens Der f 37 and Der f 39.</title>
        <authorList>
            <person name="Chen J."/>
            <person name="Cai Z."/>
            <person name="Fan D."/>
            <person name="Hu J."/>
            <person name="Hou Y."/>
            <person name="He Y."/>
            <person name="Zhang Z."/>
            <person name="Zhao Z."/>
            <person name="Gao P."/>
            <person name="Hu W."/>
            <person name="Sun J."/>
            <person name="Li J."/>
            <person name="Ji K."/>
        </authorList>
    </citation>
    <scope>NUCLEOTIDE SEQUENCE</scope>
    <source>
        <strain evidence="3">JKM2019</strain>
    </source>
</reference>
<feature type="compositionally biased region" description="Low complexity" evidence="1">
    <location>
        <begin position="117"/>
        <end position="143"/>
    </location>
</feature>
<feature type="region of interest" description="Disordered" evidence="1">
    <location>
        <begin position="97"/>
        <end position="161"/>
    </location>
</feature>
<feature type="compositionally biased region" description="Acidic residues" evidence="1">
    <location>
        <begin position="64"/>
        <end position="80"/>
    </location>
</feature>
<dbReference type="Proteomes" id="UP000828236">
    <property type="component" value="Unassembled WGS sequence"/>
</dbReference>
<evidence type="ECO:0000256" key="1">
    <source>
        <dbReference type="SAM" id="MobiDB-lite"/>
    </source>
</evidence>
<feature type="region of interest" description="Disordered" evidence="1">
    <location>
        <begin position="64"/>
        <end position="85"/>
    </location>
</feature>
<evidence type="ECO:0000256" key="2">
    <source>
        <dbReference type="SAM" id="SignalP"/>
    </source>
</evidence>
<feature type="chain" id="PRO_5038701892" evidence="2">
    <location>
        <begin position="19"/>
        <end position="182"/>
    </location>
</feature>
<proteinExistence type="predicted"/>
<name>A0A9D4NR51_DERFA</name>
<organism evidence="3">
    <name type="scientific">Dermatophagoides farinae</name>
    <name type="common">American house dust mite</name>
    <dbReference type="NCBI Taxonomy" id="6954"/>
    <lineage>
        <taxon>Eukaryota</taxon>
        <taxon>Metazoa</taxon>
        <taxon>Ecdysozoa</taxon>
        <taxon>Arthropoda</taxon>
        <taxon>Chelicerata</taxon>
        <taxon>Arachnida</taxon>
        <taxon>Acari</taxon>
        <taxon>Acariformes</taxon>
        <taxon>Sarcoptiformes</taxon>
        <taxon>Astigmata</taxon>
        <taxon>Psoroptidia</taxon>
        <taxon>Analgoidea</taxon>
        <taxon>Pyroglyphidae</taxon>
        <taxon>Dermatophagoidinae</taxon>
        <taxon>Dermatophagoides</taxon>
    </lineage>
</organism>
<protein>
    <submittedName>
        <fullName evidence="3">Uncharacterized protein</fullName>
    </submittedName>
</protein>
<dbReference type="OrthoDB" id="10513750at2759"/>
<evidence type="ECO:0000313" key="3">
    <source>
        <dbReference type="EMBL" id="KAH7636694.1"/>
    </source>
</evidence>
<feature type="signal peptide" evidence="2">
    <location>
        <begin position="1"/>
        <end position="18"/>
    </location>
</feature>
<gene>
    <name evidence="3" type="ORF">HUG17_6900</name>
</gene>
<reference evidence="3" key="1">
    <citation type="submission" date="2020-06" db="EMBL/GenBank/DDBJ databases">
        <authorList>
            <person name="Ji K."/>
            <person name="Li J."/>
        </authorList>
    </citation>
    <scope>NUCLEOTIDE SEQUENCE</scope>
    <source>
        <strain evidence="3">JKM2019</strain>
        <tissue evidence="3">Whole body</tissue>
    </source>
</reference>
<accession>A0A9D4NR51</accession>
<comment type="caution">
    <text evidence="3">The sequence shown here is derived from an EMBL/GenBank/DDBJ whole genome shotgun (WGS) entry which is preliminary data.</text>
</comment>
<dbReference type="AlphaFoldDB" id="A0A9D4NR51"/>